<keyword evidence="2" id="KW-1185">Reference proteome</keyword>
<protein>
    <submittedName>
        <fullName evidence="1">Uncharacterized protein</fullName>
    </submittedName>
</protein>
<proteinExistence type="predicted"/>
<evidence type="ECO:0000313" key="1">
    <source>
        <dbReference type="EMBL" id="ACO05004.1"/>
    </source>
</evidence>
<accession>C0QUW3</accession>
<evidence type="ECO:0000313" key="2">
    <source>
        <dbReference type="Proteomes" id="UP000001366"/>
    </source>
</evidence>
<geneLocation type="plasmid" evidence="2">
    <name>pPERMA01</name>
</geneLocation>
<keyword evidence="1" id="KW-0614">Plasmid</keyword>
<dbReference type="HOGENOM" id="CLU_2013109_0_0_0"/>
<dbReference type="KEGG" id="pmx:PERMA_A0034"/>
<dbReference type="Proteomes" id="UP000001366">
    <property type="component" value="Plasmid unnamed"/>
</dbReference>
<sequence length="123" mass="14065">MALKRLEIIDKAGNITAFIELKLEKEIIGNETLPKLTVNVNGKKATTTAVERFLALLEGAFFGLIGENNEVIETPEGYIVFFRGKDRYGIRVGNKSEREVVFLRKLAYRELYHWINMQLIASF</sequence>
<name>C0QUW3_PERMH</name>
<dbReference type="AlphaFoldDB" id="C0QUW3"/>
<gene>
    <name evidence="1" type="ordered locus">PERMA_A0034</name>
</gene>
<reference evidence="1 2" key="1">
    <citation type="journal article" date="2009" name="J. Bacteriol.">
        <title>Complete and draft genome sequences of six members of the Aquificales.</title>
        <authorList>
            <person name="Reysenbach A.L."/>
            <person name="Hamamura N."/>
            <person name="Podar M."/>
            <person name="Griffiths E."/>
            <person name="Ferreira S."/>
            <person name="Hochstein R."/>
            <person name="Heidelberg J."/>
            <person name="Johnson J."/>
            <person name="Mead D."/>
            <person name="Pohorille A."/>
            <person name="Sarmiento M."/>
            <person name="Schweighofer K."/>
            <person name="Seshadri R."/>
            <person name="Voytek M.A."/>
        </authorList>
    </citation>
    <scope>NUCLEOTIDE SEQUENCE [LARGE SCALE GENOMIC DNA]</scope>
    <source>
        <strain evidence="2">DSM 14350 / EX-H1</strain>
        <plasmid evidence="2">pPERMA01</plasmid>
    </source>
</reference>
<dbReference type="EMBL" id="CP001231">
    <property type="protein sequence ID" value="ACO05004.1"/>
    <property type="molecule type" value="Genomic_DNA"/>
</dbReference>
<dbReference type="RefSeq" id="WP_012675192.1">
    <property type="nucleotide sequence ID" value="NC_012439.1"/>
</dbReference>
<organism evidence="1 2">
    <name type="scientific">Persephonella marina (strain DSM 14350 / EX-H1)</name>
    <dbReference type="NCBI Taxonomy" id="123214"/>
    <lineage>
        <taxon>Bacteria</taxon>
        <taxon>Pseudomonadati</taxon>
        <taxon>Aquificota</taxon>
        <taxon>Aquificia</taxon>
        <taxon>Aquificales</taxon>
        <taxon>Hydrogenothermaceae</taxon>
        <taxon>Persephonella</taxon>
    </lineage>
</organism>
<dbReference type="PaxDb" id="123214-PERMA_A0034"/>